<evidence type="ECO:0000313" key="1">
    <source>
        <dbReference type="EMBL" id="KAK7329075.1"/>
    </source>
</evidence>
<gene>
    <name evidence="1" type="ORF">VNO77_23221</name>
</gene>
<protein>
    <submittedName>
        <fullName evidence="1">Uncharacterized protein</fullName>
    </submittedName>
</protein>
<accession>A0AAN9Q8Q6</accession>
<dbReference type="EMBL" id="JAYMYQ010000005">
    <property type="protein sequence ID" value="KAK7329075.1"/>
    <property type="molecule type" value="Genomic_DNA"/>
</dbReference>
<organism evidence="1 2">
    <name type="scientific">Canavalia gladiata</name>
    <name type="common">Sword bean</name>
    <name type="synonym">Dolichos gladiatus</name>
    <dbReference type="NCBI Taxonomy" id="3824"/>
    <lineage>
        <taxon>Eukaryota</taxon>
        <taxon>Viridiplantae</taxon>
        <taxon>Streptophyta</taxon>
        <taxon>Embryophyta</taxon>
        <taxon>Tracheophyta</taxon>
        <taxon>Spermatophyta</taxon>
        <taxon>Magnoliopsida</taxon>
        <taxon>eudicotyledons</taxon>
        <taxon>Gunneridae</taxon>
        <taxon>Pentapetalae</taxon>
        <taxon>rosids</taxon>
        <taxon>fabids</taxon>
        <taxon>Fabales</taxon>
        <taxon>Fabaceae</taxon>
        <taxon>Papilionoideae</taxon>
        <taxon>50 kb inversion clade</taxon>
        <taxon>NPAAA clade</taxon>
        <taxon>indigoferoid/millettioid clade</taxon>
        <taxon>Phaseoleae</taxon>
        <taxon>Canavalia</taxon>
    </lineage>
</organism>
<dbReference type="Proteomes" id="UP001367508">
    <property type="component" value="Unassembled WGS sequence"/>
</dbReference>
<reference evidence="1 2" key="1">
    <citation type="submission" date="2024-01" db="EMBL/GenBank/DDBJ databases">
        <title>The genomes of 5 underutilized Papilionoideae crops provide insights into root nodulation and disease resistanc.</title>
        <authorList>
            <person name="Jiang F."/>
        </authorList>
    </citation>
    <scope>NUCLEOTIDE SEQUENCE [LARGE SCALE GENOMIC DNA]</scope>
    <source>
        <strain evidence="1">LVBAO_FW01</strain>
        <tissue evidence="1">Leaves</tissue>
    </source>
</reference>
<name>A0AAN9Q8Q6_CANGL</name>
<dbReference type="AlphaFoldDB" id="A0AAN9Q8Q6"/>
<keyword evidence="2" id="KW-1185">Reference proteome</keyword>
<comment type="caution">
    <text evidence="1">The sequence shown here is derived from an EMBL/GenBank/DDBJ whole genome shotgun (WGS) entry which is preliminary data.</text>
</comment>
<evidence type="ECO:0000313" key="2">
    <source>
        <dbReference type="Proteomes" id="UP001367508"/>
    </source>
</evidence>
<sequence length="132" mass="15707">MEARFLWKLKVRIKVLEKAVKKNRIASRWTKAWTQGWLKNIVILDDTIEPVIQDFYTYNLRIRGEVSPPIKHFLLPENGEGFDYDFFPEQMVRFECFLLNLQLKLPPLSEFPRSQAKIPKKKPLFQCQIPSL</sequence>
<proteinExistence type="predicted"/>